<reference evidence="3" key="1">
    <citation type="journal article" date="2013" name="Nat. Genet.">
        <title>The draft genomes of soft-shell turtle and green sea turtle yield insights into the development and evolution of the turtle-specific body plan.</title>
        <authorList>
            <person name="Wang Z."/>
            <person name="Pascual-Anaya J."/>
            <person name="Zadissa A."/>
            <person name="Li W."/>
            <person name="Niimura Y."/>
            <person name="Huang Z."/>
            <person name="Li C."/>
            <person name="White S."/>
            <person name="Xiong Z."/>
            <person name="Fang D."/>
            <person name="Wang B."/>
            <person name="Ming Y."/>
            <person name="Chen Y."/>
            <person name="Zheng Y."/>
            <person name="Kuraku S."/>
            <person name="Pignatelli M."/>
            <person name="Herrero J."/>
            <person name="Beal K."/>
            <person name="Nozawa M."/>
            <person name="Li Q."/>
            <person name="Wang J."/>
            <person name="Zhang H."/>
            <person name="Yu L."/>
            <person name="Shigenobu S."/>
            <person name="Wang J."/>
            <person name="Liu J."/>
            <person name="Flicek P."/>
            <person name="Searle S."/>
            <person name="Wang J."/>
            <person name="Kuratani S."/>
            <person name="Yin Y."/>
            <person name="Aken B."/>
            <person name="Zhang G."/>
            <person name="Irie N."/>
        </authorList>
    </citation>
    <scope>NUCLEOTIDE SEQUENCE [LARGE SCALE GENOMIC DNA]</scope>
</reference>
<sequence length="268" mass="29632">MTYLFRNFIAVEGFGHKRRETHGFGRREFKRKGENGGKKDQLRASRQLLPCCCCCRRQQLKPPALDLCLEEPDNKPLLLVPCLQPSHREHPCHTPVSSDTTRRHTGSSSISLPGQPPQLFHLECNPAIPSRNTYILFARRSSLQGEHPSLPFALSGFLWVQFSSPRDVHSTAAAQLPSCRCTDVVLSKDATYAYSPAGGANTHNPFHPEPSLVGSQICGWTGDSDFRSEDVTGSHYGMSFQVPAVGQELGKGRADVCQLIVDFFLGPD</sequence>
<name>M7BSJ0_CHEMY</name>
<gene>
    <name evidence="2" type="ORF">UY3_07766</name>
</gene>
<proteinExistence type="predicted"/>
<feature type="region of interest" description="Disordered" evidence="1">
    <location>
        <begin position="88"/>
        <end position="112"/>
    </location>
</feature>
<protein>
    <submittedName>
        <fullName evidence="2">Uncharacterized protein</fullName>
    </submittedName>
</protein>
<dbReference type="AlphaFoldDB" id="M7BSJ0"/>
<keyword evidence="3" id="KW-1185">Reference proteome</keyword>
<dbReference type="Proteomes" id="UP000031443">
    <property type="component" value="Unassembled WGS sequence"/>
</dbReference>
<evidence type="ECO:0000313" key="2">
    <source>
        <dbReference type="EMBL" id="EMP35063.1"/>
    </source>
</evidence>
<organism evidence="2 3">
    <name type="scientific">Chelonia mydas</name>
    <name type="common">Green sea-turtle</name>
    <name type="synonym">Chelonia agassizi</name>
    <dbReference type="NCBI Taxonomy" id="8469"/>
    <lineage>
        <taxon>Eukaryota</taxon>
        <taxon>Metazoa</taxon>
        <taxon>Chordata</taxon>
        <taxon>Craniata</taxon>
        <taxon>Vertebrata</taxon>
        <taxon>Euteleostomi</taxon>
        <taxon>Archelosauria</taxon>
        <taxon>Testudinata</taxon>
        <taxon>Testudines</taxon>
        <taxon>Cryptodira</taxon>
        <taxon>Durocryptodira</taxon>
        <taxon>Americhelydia</taxon>
        <taxon>Chelonioidea</taxon>
        <taxon>Cheloniidae</taxon>
        <taxon>Chelonia</taxon>
    </lineage>
</organism>
<accession>M7BSJ0</accession>
<dbReference type="EMBL" id="KB529801">
    <property type="protein sequence ID" value="EMP35063.1"/>
    <property type="molecule type" value="Genomic_DNA"/>
</dbReference>
<evidence type="ECO:0000313" key="3">
    <source>
        <dbReference type="Proteomes" id="UP000031443"/>
    </source>
</evidence>
<evidence type="ECO:0000256" key="1">
    <source>
        <dbReference type="SAM" id="MobiDB-lite"/>
    </source>
</evidence>